<reference evidence="3" key="1">
    <citation type="submission" date="2018-10" db="EMBL/GenBank/DDBJ databases">
        <authorList>
            <consortium name="PulseNet: The National Subtyping Network for Foodborne Disease Surveillance"/>
            <person name="Tarr C.L."/>
            <person name="Trees E."/>
            <person name="Katz L.S."/>
            <person name="Carleton-Romer H.A."/>
            <person name="Stroika S."/>
            <person name="Kucerova Z."/>
            <person name="Roache K.F."/>
            <person name="Sabol A.L."/>
            <person name="Besser J."/>
            <person name="Gerner-Smidt P."/>
        </authorList>
    </citation>
    <scope>NUCLEOTIDE SEQUENCE [LARGE SCALE GENOMIC DNA]</scope>
    <source>
        <strain evidence="3">PNUSAS052121</strain>
    </source>
</reference>
<dbReference type="PANTHER" id="PTHR33420">
    <property type="entry name" value="FIMBRIAL SUBUNIT ELFA-RELATED"/>
    <property type="match status" value="1"/>
</dbReference>
<dbReference type="Proteomes" id="UP000839526">
    <property type="component" value="Unassembled WGS sequence"/>
</dbReference>
<organism evidence="3">
    <name type="scientific">Salmonella enterica</name>
    <name type="common">Salmonella choleraesuis</name>
    <dbReference type="NCBI Taxonomy" id="28901"/>
    <lineage>
        <taxon>Bacteria</taxon>
        <taxon>Pseudomonadati</taxon>
        <taxon>Pseudomonadota</taxon>
        <taxon>Gammaproteobacteria</taxon>
        <taxon>Enterobacterales</taxon>
        <taxon>Enterobacteriaceae</taxon>
        <taxon>Salmonella</taxon>
    </lineage>
</organism>
<dbReference type="SUPFAM" id="SSF49401">
    <property type="entry name" value="Bacterial adhesins"/>
    <property type="match status" value="1"/>
</dbReference>
<feature type="signal peptide" evidence="1">
    <location>
        <begin position="1"/>
        <end position="22"/>
    </location>
</feature>
<gene>
    <name evidence="3" type="ORF">D9O31_26950</name>
</gene>
<dbReference type="InterPro" id="IPR008966">
    <property type="entry name" value="Adhesion_dom_sf"/>
</dbReference>
<proteinExistence type="predicted"/>
<dbReference type="InterPro" id="IPR036937">
    <property type="entry name" value="Adhesion_dom_fimbrial_sf"/>
</dbReference>
<dbReference type="AlphaFoldDB" id="A0A403T8B2"/>
<dbReference type="PANTHER" id="PTHR33420:SF11">
    <property type="entry name" value="FIMBRIAL-LIKE PROTEIN"/>
    <property type="match status" value="1"/>
</dbReference>
<evidence type="ECO:0000256" key="1">
    <source>
        <dbReference type="SAM" id="SignalP"/>
    </source>
</evidence>
<sequence>MRNKIILAMAAAGMMCASSAFAVVDHTVGPFGQGKVTFTGTITNSPCDIQAGDEDMTVKFGQVSYRKLKSDGAADTDNIQPVTIHLQNCSFDPNSPENPGSAGKMSLVSVSFSGGTASGDKAYANPAGPNMASGVGVQLLNSAMAALKPSNLESIGTTPQQLKNGNNEINLFAQLINLGADDSVTPGTINIPLNYTLTYK</sequence>
<feature type="domain" description="Fimbrial-type adhesion" evidence="2">
    <location>
        <begin position="37"/>
        <end position="199"/>
    </location>
</feature>
<accession>A0A403T8B2</accession>
<dbReference type="Pfam" id="PF00419">
    <property type="entry name" value="Fimbrial"/>
    <property type="match status" value="1"/>
</dbReference>
<name>A0A403T8B2_SALER</name>
<evidence type="ECO:0000313" key="3">
    <source>
        <dbReference type="EMBL" id="MMS80015.1"/>
    </source>
</evidence>
<comment type="caution">
    <text evidence="3">The sequence shown here is derived from an EMBL/GenBank/DDBJ whole genome shotgun (WGS) entry which is preliminary data.</text>
</comment>
<dbReference type="Gene3D" id="2.60.40.1090">
    <property type="entry name" value="Fimbrial-type adhesion domain"/>
    <property type="match status" value="1"/>
</dbReference>
<keyword evidence="1" id="KW-0732">Signal</keyword>
<dbReference type="GO" id="GO:0043709">
    <property type="term" value="P:cell adhesion involved in single-species biofilm formation"/>
    <property type="evidence" value="ECO:0007669"/>
    <property type="project" value="TreeGrafter"/>
</dbReference>
<dbReference type="InterPro" id="IPR000259">
    <property type="entry name" value="Adhesion_dom_fimbrial"/>
</dbReference>
<evidence type="ECO:0000259" key="2">
    <source>
        <dbReference type="Pfam" id="PF00419"/>
    </source>
</evidence>
<feature type="chain" id="PRO_5019427725" evidence="1">
    <location>
        <begin position="23"/>
        <end position="200"/>
    </location>
</feature>
<dbReference type="InterPro" id="IPR050263">
    <property type="entry name" value="Bact_Fimbrial_Adh_Pro"/>
</dbReference>
<dbReference type="GO" id="GO:0009289">
    <property type="term" value="C:pilus"/>
    <property type="evidence" value="ECO:0007669"/>
    <property type="project" value="InterPro"/>
</dbReference>
<dbReference type="EMBL" id="RWAH01000061">
    <property type="protein sequence ID" value="MMS80015.1"/>
    <property type="molecule type" value="Genomic_DNA"/>
</dbReference>
<protein>
    <submittedName>
        <fullName evidence="3">Fimbrial protein StdA</fullName>
    </submittedName>
</protein>